<dbReference type="Proteomes" id="UP000735302">
    <property type="component" value="Unassembled WGS sequence"/>
</dbReference>
<keyword evidence="3" id="KW-1185">Reference proteome</keyword>
<accession>A0AAV3YJ71</accession>
<evidence type="ECO:0000313" key="2">
    <source>
        <dbReference type="EMBL" id="GFN82088.1"/>
    </source>
</evidence>
<name>A0AAV3YJ71_9GAST</name>
<feature type="region of interest" description="Disordered" evidence="1">
    <location>
        <begin position="68"/>
        <end position="132"/>
    </location>
</feature>
<organism evidence="2 3">
    <name type="scientific">Plakobranchus ocellatus</name>
    <dbReference type="NCBI Taxonomy" id="259542"/>
    <lineage>
        <taxon>Eukaryota</taxon>
        <taxon>Metazoa</taxon>
        <taxon>Spiralia</taxon>
        <taxon>Lophotrochozoa</taxon>
        <taxon>Mollusca</taxon>
        <taxon>Gastropoda</taxon>
        <taxon>Heterobranchia</taxon>
        <taxon>Euthyneura</taxon>
        <taxon>Panpulmonata</taxon>
        <taxon>Sacoglossa</taxon>
        <taxon>Placobranchoidea</taxon>
        <taxon>Plakobranchidae</taxon>
        <taxon>Plakobranchus</taxon>
    </lineage>
</organism>
<feature type="compositionally biased region" description="Pro residues" evidence="1">
    <location>
        <begin position="71"/>
        <end position="101"/>
    </location>
</feature>
<evidence type="ECO:0000313" key="3">
    <source>
        <dbReference type="Proteomes" id="UP000735302"/>
    </source>
</evidence>
<evidence type="ECO:0000256" key="1">
    <source>
        <dbReference type="SAM" id="MobiDB-lite"/>
    </source>
</evidence>
<feature type="compositionally biased region" description="Polar residues" evidence="1">
    <location>
        <begin position="20"/>
        <end position="37"/>
    </location>
</feature>
<proteinExistence type="predicted"/>
<feature type="region of interest" description="Disordered" evidence="1">
    <location>
        <begin position="1"/>
        <end position="49"/>
    </location>
</feature>
<reference evidence="2 3" key="1">
    <citation type="journal article" date="2021" name="Elife">
        <title>Chloroplast acquisition without the gene transfer in kleptoplastic sea slugs, Plakobranchus ocellatus.</title>
        <authorList>
            <person name="Maeda T."/>
            <person name="Takahashi S."/>
            <person name="Yoshida T."/>
            <person name="Shimamura S."/>
            <person name="Takaki Y."/>
            <person name="Nagai Y."/>
            <person name="Toyoda A."/>
            <person name="Suzuki Y."/>
            <person name="Arimoto A."/>
            <person name="Ishii H."/>
            <person name="Satoh N."/>
            <person name="Nishiyama T."/>
            <person name="Hasebe M."/>
            <person name="Maruyama T."/>
            <person name="Minagawa J."/>
            <person name="Obokata J."/>
            <person name="Shigenobu S."/>
        </authorList>
    </citation>
    <scope>NUCLEOTIDE SEQUENCE [LARGE SCALE GENOMIC DNA]</scope>
</reference>
<dbReference type="AlphaFoldDB" id="A0AAV3YJ71"/>
<gene>
    <name evidence="2" type="ORF">PoB_000859400</name>
</gene>
<sequence length="132" mass="14122">MRQKCPFCPAQREKSPEGFSGSQSPGSSRNRSTSQAQGRKVQKTGGPGKRSIVLRLWRWMLRILYSQSGGIPPPPALRGPPPPLWSALPPPPNPNPPPNPAPGGETPRSSAFPLASLRLHPRSPCDGGGEAY</sequence>
<protein>
    <submittedName>
        <fullName evidence="2">Uncharacterized protein</fullName>
    </submittedName>
</protein>
<dbReference type="EMBL" id="BLXT01000976">
    <property type="protein sequence ID" value="GFN82088.1"/>
    <property type="molecule type" value="Genomic_DNA"/>
</dbReference>
<comment type="caution">
    <text evidence="2">The sequence shown here is derived from an EMBL/GenBank/DDBJ whole genome shotgun (WGS) entry which is preliminary data.</text>
</comment>